<evidence type="ECO:0000313" key="2">
    <source>
        <dbReference type="Proteomes" id="UP000195728"/>
    </source>
</evidence>
<evidence type="ECO:0008006" key="3">
    <source>
        <dbReference type="Google" id="ProtNLM"/>
    </source>
</evidence>
<gene>
    <name evidence="1" type="ORF">BC10311_03496</name>
</gene>
<proteinExistence type="predicted"/>
<evidence type="ECO:0000313" key="1">
    <source>
        <dbReference type="EMBL" id="SCC46375.1"/>
    </source>
</evidence>
<accession>A0AB37YVC7</accession>
<reference evidence="1 2" key="1">
    <citation type="submission" date="2016-08" db="EMBL/GenBank/DDBJ databases">
        <authorList>
            <person name="Loux V."/>
            <person name="Rue O."/>
        </authorList>
    </citation>
    <scope>NUCLEOTIDE SEQUENCE [LARGE SCALE GENOMIC DNA]</scope>
    <source>
        <strain evidence="1 2">WSBC_10311</strain>
    </source>
</reference>
<protein>
    <recommendedName>
        <fullName evidence="3">PadR family transcriptional regulator</fullName>
    </recommendedName>
</protein>
<dbReference type="Proteomes" id="UP000195728">
    <property type="component" value="Unassembled WGS sequence"/>
</dbReference>
<comment type="caution">
    <text evidence="1">The sequence shown here is derived from an EMBL/GenBank/DDBJ whole genome shotgun (WGS) entry which is preliminary data.</text>
</comment>
<dbReference type="AlphaFoldDB" id="A0AB37YVC7"/>
<sequence>MELESNVKAIVLLETLIGTGNNSKGWIRK</sequence>
<organism evidence="1 2">
    <name type="scientific">Bacillus wiedmannii</name>
    <dbReference type="NCBI Taxonomy" id="1890302"/>
    <lineage>
        <taxon>Bacteria</taxon>
        <taxon>Bacillati</taxon>
        <taxon>Bacillota</taxon>
        <taxon>Bacilli</taxon>
        <taxon>Bacillales</taxon>
        <taxon>Bacillaceae</taxon>
        <taxon>Bacillus</taxon>
        <taxon>Bacillus cereus group</taxon>
    </lineage>
</organism>
<name>A0AB37YVC7_9BACI</name>
<dbReference type="EMBL" id="FMBG01000016">
    <property type="protein sequence ID" value="SCC46375.1"/>
    <property type="molecule type" value="Genomic_DNA"/>
</dbReference>